<evidence type="ECO:0000313" key="2">
    <source>
        <dbReference type="Proteomes" id="UP000009315"/>
    </source>
</evidence>
<organism evidence="1 2">
    <name type="scientific">Desulforamulus hydrothermalis Lam5 = DSM 18033</name>
    <dbReference type="NCBI Taxonomy" id="1121428"/>
    <lineage>
        <taxon>Bacteria</taxon>
        <taxon>Bacillati</taxon>
        <taxon>Bacillota</taxon>
        <taxon>Clostridia</taxon>
        <taxon>Eubacteriales</taxon>
        <taxon>Peptococcaceae</taxon>
        <taxon>Desulforamulus</taxon>
    </lineage>
</organism>
<dbReference type="EMBL" id="CAOS01000013">
    <property type="protein sequence ID" value="CCO09011.1"/>
    <property type="molecule type" value="Genomic_DNA"/>
</dbReference>
<reference evidence="1 2" key="1">
    <citation type="journal article" date="2013" name="Genome Announc.">
        <title>Genome Sequence of the Sulfate-Reducing Bacterium Desulfotomaculum hydrothermale Lam5(T).</title>
        <authorList>
            <person name="Amin O."/>
            <person name="Fardeau M.L."/>
            <person name="Valette O."/>
            <person name="Hirschler-Rea A."/>
            <person name="Barbe V."/>
            <person name="Medigue C."/>
            <person name="Vacherie B."/>
            <person name="Ollivier B."/>
            <person name="Bertin P.N."/>
            <person name="Dolla A."/>
        </authorList>
    </citation>
    <scope>NUCLEOTIDE SEQUENCE [LARGE SCALE GENOMIC DNA]</scope>
    <source>
        <strain evidence="2">Lam5 / DSM 18033</strain>
    </source>
</reference>
<comment type="caution">
    <text evidence="1">The sequence shown here is derived from an EMBL/GenBank/DDBJ whole genome shotgun (WGS) entry which is preliminary data.</text>
</comment>
<protein>
    <submittedName>
        <fullName evidence="1">Uncharacterized protein</fullName>
    </submittedName>
</protein>
<sequence length="49" mass="5851">MVSFLLSWLSKDKSYHLLRIMPRSVTFLQAFSYYVSRVATQKLLREALR</sequence>
<dbReference type="AlphaFoldDB" id="K8EKD0"/>
<gene>
    <name evidence="1" type="ORF">DESHY_60183</name>
</gene>
<name>K8EKD0_9FIRM</name>
<dbReference type="Proteomes" id="UP000009315">
    <property type="component" value="Unassembled WGS sequence"/>
</dbReference>
<proteinExistence type="predicted"/>
<keyword evidence="2" id="KW-1185">Reference proteome</keyword>
<evidence type="ECO:0000313" key="1">
    <source>
        <dbReference type="EMBL" id="CCO09011.1"/>
    </source>
</evidence>
<accession>K8EKD0</accession>